<organism evidence="3 4">
    <name type="scientific">Meloidogyne enterolobii</name>
    <name type="common">Root-knot nematode worm</name>
    <name type="synonym">Meloidogyne mayaguensis</name>
    <dbReference type="NCBI Taxonomy" id="390850"/>
    <lineage>
        <taxon>Eukaryota</taxon>
        <taxon>Metazoa</taxon>
        <taxon>Ecdysozoa</taxon>
        <taxon>Nematoda</taxon>
        <taxon>Chromadorea</taxon>
        <taxon>Rhabditida</taxon>
        <taxon>Tylenchina</taxon>
        <taxon>Tylenchomorpha</taxon>
        <taxon>Tylenchoidea</taxon>
        <taxon>Meloidogynidae</taxon>
        <taxon>Meloidogyninae</taxon>
        <taxon>Meloidogyne</taxon>
    </lineage>
</organism>
<reference evidence="3 4" key="1">
    <citation type="submission" date="2020-08" db="EMBL/GenBank/DDBJ databases">
        <authorList>
            <person name="Koutsovoulos G."/>
            <person name="Danchin GJ E."/>
        </authorList>
    </citation>
    <scope>NUCLEOTIDE SEQUENCE [LARGE SCALE GENOMIC DNA]</scope>
</reference>
<comment type="caution">
    <text evidence="3">The sequence shown here is derived from an EMBL/GenBank/DDBJ whole genome shotgun (WGS) entry which is preliminary data.</text>
</comment>
<evidence type="ECO:0000313" key="4">
    <source>
        <dbReference type="Proteomes" id="UP000580250"/>
    </source>
</evidence>
<name>A0A6V7X352_MELEN</name>
<feature type="signal peptide" evidence="2">
    <location>
        <begin position="1"/>
        <end position="18"/>
    </location>
</feature>
<keyword evidence="2" id="KW-0732">Signal</keyword>
<evidence type="ECO:0000313" key="3">
    <source>
        <dbReference type="EMBL" id="CAD2193625.1"/>
    </source>
</evidence>
<feature type="region of interest" description="Disordered" evidence="1">
    <location>
        <begin position="17"/>
        <end position="55"/>
    </location>
</feature>
<sequence length="55" mass="5992">MKALKLSIFLFLCLSSKSSPVGSLSSDDETNEQHHFDPFQLRNDGPYGTGTSETG</sequence>
<accession>A0A6V7X352</accession>
<gene>
    <name evidence="3" type="ORF">MENT_LOCUS46585</name>
</gene>
<proteinExistence type="predicted"/>
<evidence type="ECO:0000256" key="1">
    <source>
        <dbReference type="SAM" id="MobiDB-lite"/>
    </source>
</evidence>
<dbReference type="EMBL" id="CAJEWN010001044">
    <property type="protein sequence ID" value="CAD2193625.1"/>
    <property type="molecule type" value="Genomic_DNA"/>
</dbReference>
<dbReference type="AlphaFoldDB" id="A0A6V7X352"/>
<feature type="chain" id="PRO_5027839140" evidence="2">
    <location>
        <begin position="19"/>
        <end position="55"/>
    </location>
</feature>
<evidence type="ECO:0000256" key="2">
    <source>
        <dbReference type="SAM" id="SignalP"/>
    </source>
</evidence>
<protein>
    <submittedName>
        <fullName evidence="3">Uncharacterized protein</fullName>
    </submittedName>
</protein>
<dbReference type="Proteomes" id="UP000580250">
    <property type="component" value="Unassembled WGS sequence"/>
</dbReference>